<evidence type="ECO:0000313" key="1">
    <source>
        <dbReference type="EMBL" id="QQP56345.1"/>
    </source>
</evidence>
<evidence type="ECO:0000313" key="2">
    <source>
        <dbReference type="Proteomes" id="UP000595437"/>
    </source>
</evidence>
<accession>A0A7T8QV84</accession>
<protein>
    <submittedName>
        <fullName evidence="1">Uncharacterized protein</fullName>
    </submittedName>
</protein>
<dbReference type="EMBL" id="CP045890">
    <property type="protein sequence ID" value="QQP56345.1"/>
    <property type="molecule type" value="Genomic_DNA"/>
</dbReference>
<dbReference type="OrthoDB" id="10006939at2759"/>
<reference evidence="2" key="1">
    <citation type="submission" date="2021-01" db="EMBL/GenBank/DDBJ databases">
        <title>Caligus Genome Assembly.</title>
        <authorList>
            <person name="Gallardo-Escarate C."/>
        </authorList>
    </citation>
    <scope>NUCLEOTIDE SEQUENCE [LARGE SCALE GENOMIC DNA]</scope>
</reference>
<name>A0A7T8QV84_CALRO</name>
<dbReference type="Proteomes" id="UP000595437">
    <property type="component" value="Chromosome 1"/>
</dbReference>
<keyword evidence="2" id="KW-1185">Reference proteome</keyword>
<gene>
    <name evidence="1" type="ORF">FKW44_000964</name>
</gene>
<sequence>MEQVRRDAICEACRAGWTSQKIIEFFHYPKSTVYKVVKAFDNGGRTEQLTTAQEQTKSGLQGSWQVSRDPLMLIQTPLSPS</sequence>
<proteinExistence type="predicted"/>
<dbReference type="AlphaFoldDB" id="A0A7T8QV84"/>
<organism evidence="1 2">
    <name type="scientific">Caligus rogercresseyi</name>
    <name type="common">Sea louse</name>
    <dbReference type="NCBI Taxonomy" id="217165"/>
    <lineage>
        <taxon>Eukaryota</taxon>
        <taxon>Metazoa</taxon>
        <taxon>Ecdysozoa</taxon>
        <taxon>Arthropoda</taxon>
        <taxon>Crustacea</taxon>
        <taxon>Multicrustacea</taxon>
        <taxon>Hexanauplia</taxon>
        <taxon>Copepoda</taxon>
        <taxon>Siphonostomatoida</taxon>
        <taxon>Caligidae</taxon>
        <taxon>Caligus</taxon>
    </lineage>
</organism>